<dbReference type="GO" id="GO:0051537">
    <property type="term" value="F:2 iron, 2 sulfur cluster binding"/>
    <property type="evidence" value="ECO:0007669"/>
    <property type="project" value="InterPro"/>
</dbReference>
<dbReference type="Proteomes" id="UP000255082">
    <property type="component" value="Unassembled WGS sequence"/>
</dbReference>
<dbReference type="PROSITE" id="PS00197">
    <property type="entry name" value="2FE2S_FER_1"/>
    <property type="match status" value="1"/>
</dbReference>
<dbReference type="InterPro" id="IPR001041">
    <property type="entry name" value="2Fe-2S_ferredoxin-type"/>
</dbReference>
<dbReference type="SUPFAM" id="SSF54292">
    <property type="entry name" value="2Fe-2S ferredoxin-like"/>
    <property type="match status" value="1"/>
</dbReference>
<dbReference type="EMBL" id="UGRU01000001">
    <property type="protein sequence ID" value="SUA44837.1"/>
    <property type="molecule type" value="Genomic_DNA"/>
</dbReference>
<dbReference type="Gene3D" id="3.10.20.30">
    <property type="match status" value="1"/>
</dbReference>
<feature type="domain" description="2Fe-2S ferredoxin-type" evidence="1">
    <location>
        <begin position="2"/>
        <end position="94"/>
    </location>
</feature>
<dbReference type="InterPro" id="IPR006058">
    <property type="entry name" value="2Fe2S_fd_BS"/>
</dbReference>
<evidence type="ECO:0000313" key="2">
    <source>
        <dbReference type="EMBL" id="SUA44837.1"/>
    </source>
</evidence>
<dbReference type="InterPro" id="IPR012675">
    <property type="entry name" value="Beta-grasp_dom_sf"/>
</dbReference>
<reference evidence="2 3" key="1">
    <citation type="submission" date="2018-06" db="EMBL/GenBank/DDBJ databases">
        <authorList>
            <consortium name="Pathogen Informatics"/>
            <person name="Doyle S."/>
        </authorList>
    </citation>
    <scope>NUCLEOTIDE SEQUENCE [LARGE SCALE GENOMIC DNA]</scope>
    <source>
        <strain evidence="2 3">NCTC13184</strain>
    </source>
</reference>
<evidence type="ECO:0000313" key="3">
    <source>
        <dbReference type="Proteomes" id="UP000255082"/>
    </source>
</evidence>
<evidence type="ECO:0000259" key="1">
    <source>
        <dbReference type="PROSITE" id="PS51085"/>
    </source>
</evidence>
<sequence>MPLLRMQPGDIVLPVREGETILAAACRDGFTYRFGCRRGGCGICKADLVSGAVGYDTTVADSVLGEQEKAAGVVLTCRARILSDEAVLRMRPDSKLKLVFPWLLAATQQEIEQIRRANAGHAINDRSGGARSNIVQRRRP</sequence>
<keyword evidence="2" id="KW-0560">Oxidoreductase</keyword>
<dbReference type="Pfam" id="PF00111">
    <property type="entry name" value="Fer2"/>
    <property type="match status" value="1"/>
</dbReference>
<dbReference type="AlphaFoldDB" id="A0A378WVR3"/>
<name>A0A378WVR3_9NOCA</name>
<dbReference type="CDD" id="cd00207">
    <property type="entry name" value="fer2"/>
    <property type="match status" value="1"/>
</dbReference>
<organism evidence="2 3">
    <name type="scientific">Nocardia africana</name>
    <dbReference type="NCBI Taxonomy" id="134964"/>
    <lineage>
        <taxon>Bacteria</taxon>
        <taxon>Bacillati</taxon>
        <taxon>Actinomycetota</taxon>
        <taxon>Actinomycetes</taxon>
        <taxon>Mycobacteriales</taxon>
        <taxon>Nocardiaceae</taxon>
        <taxon>Nocardia</taxon>
    </lineage>
</organism>
<dbReference type="EC" id="1.17.1.-" evidence="2"/>
<dbReference type="PROSITE" id="PS51085">
    <property type="entry name" value="2FE2S_FER_2"/>
    <property type="match status" value="1"/>
</dbReference>
<dbReference type="GO" id="GO:0016491">
    <property type="term" value="F:oxidoreductase activity"/>
    <property type="evidence" value="ECO:0007669"/>
    <property type="project" value="UniProtKB-KW"/>
</dbReference>
<proteinExistence type="predicted"/>
<protein>
    <submittedName>
        <fullName evidence="2">CDP-6-deoxy-L-threo-D-glycero-4-hexulose-3-dehydr ase reductase</fullName>
        <ecNumber evidence="2">1.17.1.-</ecNumber>
    </submittedName>
</protein>
<dbReference type="InterPro" id="IPR036010">
    <property type="entry name" value="2Fe-2S_ferredoxin-like_sf"/>
</dbReference>
<dbReference type="RefSeq" id="WP_084491712.1">
    <property type="nucleotide sequence ID" value="NZ_JAJFOE010000001.1"/>
</dbReference>
<accession>A0A378WVR3</accession>
<gene>
    <name evidence="2" type="primary">ascD</name>
    <name evidence="2" type="ORF">NCTC13184_03359</name>
</gene>
<dbReference type="OrthoDB" id="9796486at2"/>